<evidence type="ECO:0000313" key="2">
    <source>
        <dbReference type="EMBL" id="PTL37796.1"/>
    </source>
</evidence>
<keyword evidence="2" id="KW-0808">Transferase</keyword>
<dbReference type="Pfam" id="PF00583">
    <property type="entry name" value="Acetyltransf_1"/>
    <property type="match status" value="1"/>
</dbReference>
<protein>
    <submittedName>
        <fullName evidence="2">GNAT family N-acetyltransferase</fullName>
    </submittedName>
</protein>
<dbReference type="OrthoDB" id="66776at2"/>
<sequence>MNKNLELGYVKQEEMEALNTFELPEEQLQFTSLPQKYEREEEGQHRIVIRKNGKPVGFLLLYTSDFIYSCTDNPRALLLKALSINRQEQGKGYAGKAMEQLKTFAAETFPGRNEIVLTVNRRNTAAQRLYEKAGFHDTGRRKMGPAGEQYVMSLSLEIKQPKSN</sequence>
<dbReference type="PANTHER" id="PTHR43328:SF1">
    <property type="entry name" value="N-ACETYLTRANSFERASE DOMAIN-CONTAINING PROTEIN"/>
    <property type="match status" value="1"/>
</dbReference>
<proteinExistence type="predicted"/>
<dbReference type="PROSITE" id="PS51186">
    <property type="entry name" value="GNAT"/>
    <property type="match status" value="1"/>
</dbReference>
<accession>A0A2T4U319</accession>
<dbReference type="AlphaFoldDB" id="A0A2T4U319"/>
<keyword evidence="3" id="KW-1185">Reference proteome</keyword>
<dbReference type="EMBL" id="PZJJ01000033">
    <property type="protein sequence ID" value="PTL37796.1"/>
    <property type="molecule type" value="Genomic_DNA"/>
</dbReference>
<gene>
    <name evidence="2" type="ORF">C6Y45_14640</name>
</gene>
<name>A0A2T4U319_9BACI</name>
<dbReference type="GO" id="GO:0016747">
    <property type="term" value="F:acyltransferase activity, transferring groups other than amino-acyl groups"/>
    <property type="evidence" value="ECO:0007669"/>
    <property type="project" value="InterPro"/>
</dbReference>
<dbReference type="PANTHER" id="PTHR43328">
    <property type="entry name" value="ACETYLTRANSFERASE-RELATED"/>
    <property type="match status" value="1"/>
</dbReference>
<dbReference type="InterPro" id="IPR016181">
    <property type="entry name" value="Acyl_CoA_acyltransferase"/>
</dbReference>
<evidence type="ECO:0000313" key="3">
    <source>
        <dbReference type="Proteomes" id="UP000240509"/>
    </source>
</evidence>
<dbReference type="Gene3D" id="3.40.630.30">
    <property type="match status" value="1"/>
</dbReference>
<evidence type="ECO:0000259" key="1">
    <source>
        <dbReference type="PROSITE" id="PS51186"/>
    </source>
</evidence>
<feature type="domain" description="N-acetyltransferase" evidence="1">
    <location>
        <begin position="7"/>
        <end position="157"/>
    </location>
</feature>
<dbReference type="InterPro" id="IPR000182">
    <property type="entry name" value="GNAT_dom"/>
</dbReference>
<dbReference type="Proteomes" id="UP000240509">
    <property type="component" value="Unassembled WGS sequence"/>
</dbReference>
<dbReference type="SUPFAM" id="SSF55729">
    <property type="entry name" value="Acyl-CoA N-acyltransferases (Nat)"/>
    <property type="match status" value="1"/>
</dbReference>
<reference evidence="2 3" key="1">
    <citation type="submission" date="2018-03" db="EMBL/GenBank/DDBJ databases">
        <title>Alkalicoccus saliphilus sp. nov., isolated from a mineral pool.</title>
        <authorList>
            <person name="Zhao B."/>
        </authorList>
    </citation>
    <scope>NUCLEOTIDE SEQUENCE [LARGE SCALE GENOMIC DNA]</scope>
    <source>
        <strain evidence="2 3">6AG</strain>
    </source>
</reference>
<comment type="caution">
    <text evidence="2">The sequence shown here is derived from an EMBL/GenBank/DDBJ whole genome shotgun (WGS) entry which is preliminary data.</text>
</comment>
<dbReference type="CDD" id="cd04301">
    <property type="entry name" value="NAT_SF"/>
    <property type="match status" value="1"/>
</dbReference>
<dbReference type="RefSeq" id="WP_107585980.1">
    <property type="nucleotide sequence ID" value="NZ_PZJJ01000033.1"/>
</dbReference>
<organism evidence="2 3">
    <name type="scientific">Alkalicoccus saliphilus</name>
    <dbReference type="NCBI Taxonomy" id="200989"/>
    <lineage>
        <taxon>Bacteria</taxon>
        <taxon>Bacillati</taxon>
        <taxon>Bacillota</taxon>
        <taxon>Bacilli</taxon>
        <taxon>Bacillales</taxon>
        <taxon>Bacillaceae</taxon>
        <taxon>Alkalicoccus</taxon>
    </lineage>
</organism>